<dbReference type="GO" id="GO:0007186">
    <property type="term" value="P:G protein-coupled receptor signaling pathway"/>
    <property type="evidence" value="ECO:0007669"/>
    <property type="project" value="InterPro"/>
</dbReference>
<dbReference type="Proteomes" id="UP000694388">
    <property type="component" value="Unplaced"/>
</dbReference>
<feature type="transmembrane region" description="Helical" evidence="6">
    <location>
        <begin position="260"/>
        <end position="280"/>
    </location>
</feature>
<evidence type="ECO:0000256" key="3">
    <source>
        <dbReference type="ARBA" id="ARBA00022989"/>
    </source>
</evidence>
<dbReference type="InterPro" id="IPR052921">
    <property type="entry name" value="GPCR1_Superfamily_Member"/>
</dbReference>
<dbReference type="PROSITE" id="PS50262">
    <property type="entry name" value="G_PROTEIN_RECEP_F1_2"/>
    <property type="match status" value="1"/>
</dbReference>
<dbReference type="AlphaFoldDB" id="A0A8C4WWA9"/>
<feature type="domain" description="G-protein coupled receptors family 1 profile" evidence="7">
    <location>
        <begin position="43"/>
        <end position="278"/>
    </location>
</feature>
<comment type="subcellular location">
    <subcellularLocation>
        <location evidence="1">Membrane</location>
        <topology evidence="1">Multi-pass membrane protein</topology>
    </subcellularLocation>
</comment>
<accession>A0A8C4WWA9</accession>
<reference evidence="8" key="2">
    <citation type="submission" date="2025-09" db="UniProtKB">
        <authorList>
            <consortium name="Ensembl"/>
        </authorList>
    </citation>
    <scope>IDENTIFICATION</scope>
</reference>
<keyword evidence="5" id="KW-0807">Transducer</keyword>
<evidence type="ECO:0000256" key="6">
    <source>
        <dbReference type="SAM" id="Phobius"/>
    </source>
</evidence>
<dbReference type="PANTHER" id="PTHR26451:SF897">
    <property type="entry name" value="TRACE AMINE-ASSOCIATED RECEPTOR 5-LIKE"/>
    <property type="match status" value="1"/>
</dbReference>
<reference evidence="8" key="1">
    <citation type="submission" date="2025-08" db="UniProtKB">
        <authorList>
            <consortium name="Ensembl"/>
        </authorList>
    </citation>
    <scope>IDENTIFICATION</scope>
</reference>
<proteinExistence type="predicted"/>
<keyword evidence="2 6" id="KW-0812">Transmembrane</keyword>
<name>A0A8C4WWA9_EPTBU</name>
<dbReference type="SUPFAM" id="SSF81321">
    <property type="entry name" value="Family A G protein-coupled receptor-like"/>
    <property type="match status" value="1"/>
</dbReference>
<evidence type="ECO:0000256" key="1">
    <source>
        <dbReference type="ARBA" id="ARBA00004141"/>
    </source>
</evidence>
<organism evidence="8 9">
    <name type="scientific">Eptatretus burgeri</name>
    <name type="common">Inshore hagfish</name>
    <dbReference type="NCBI Taxonomy" id="7764"/>
    <lineage>
        <taxon>Eukaryota</taxon>
        <taxon>Metazoa</taxon>
        <taxon>Chordata</taxon>
        <taxon>Craniata</taxon>
        <taxon>Vertebrata</taxon>
        <taxon>Cyclostomata</taxon>
        <taxon>Myxini</taxon>
        <taxon>Myxiniformes</taxon>
        <taxon>Myxinidae</taxon>
        <taxon>Eptatretinae</taxon>
        <taxon>Eptatretus</taxon>
    </lineage>
</organism>
<dbReference type="GeneTree" id="ENSGT00930000152706"/>
<feature type="transmembrane region" description="Helical" evidence="6">
    <location>
        <begin position="60"/>
        <end position="79"/>
    </location>
</feature>
<dbReference type="PRINTS" id="PR00245">
    <property type="entry name" value="OLFACTORYR"/>
</dbReference>
<dbReference type="Gene3D" id="1.20.1070.10">
    <property type="entry name" value="Rhodopsin 7-helix transmembrane proteins"/>
    <property type="match status" value="1"/>
</dbReference>
<evidence type="ECO:0000256" key="5">
    <source>
        <dbReference type="ARBA" id="ARBA00023224"/>
    </source>
</evidence>
<protein>
    <recommendedName>
        <fullName evidence="7">G-protein coupled receptors family 1 profile domain-containing protein</fullName>
    </recommendedName>
</protein>
<evidence type="ECO:0000259" key="7">
    <source>
        <dbReference type="PROSITE" id="PS50262"/>
    </source>
</evidence>
<evidence type="ECO:0000256" key="4">
    <source>
        <dbReference type="ARBA" id="ARBA00023136"/>
    </source>
</evidence>
<dbReference type="GO" id="GO:0016020">
    <property type="term" value="C:membrane"/>
    <property type="evidence" value="ECO:0007669"/>
    <property type="project" value="UniProtKB-SubCell"/>
</dbReference>
<dbReference type="Pfam" id="PF13853">
    <property type="entry name" value="7tm_4"/>
    <property type="match status" value="1"/>
</dbReference>
<dbReference type="GO" id="GO:0005549">
    <property type="term" value="F:odorant binding"/>
    <property type="evidence" value="ECO:0007669"/>
    <property type="project" value="TreeGrafter"/>
</dbReference>
<keyword evidence="4 6" id="KW-0472">Membrane</keyword>
<keyword evidence="3 6" id="KW-1133">Transmembrane helix</keyword>
<dbReference type="Ensembl" id="ENSEBUT00000016062.1">
    <property type="protein sequence ID" value="ENSEBUP00000015485.1"/>
    <property type="gene ID" value="ENSEBUG00000009760.1"/>
</dbReference>
<feature type="transmembrane region" description="Helical" evidence="6">
    <location>
        <begin position="184"/>
        <end position="205"/>
    </location>
</feature>
<evidence type="ECO:0000256" key="2">
    <source>
        <dbReference type="ARBA" id="ARBA00022692"/>
    </source>
</evidence>
<feature type="transmembrane region" description="Helical" evidence="6">
    <location>
        <begin position="225"/>
        <end position="248"/>
    </location>
</feature>
<feature type="transmembrane region" description="Helical" evidence="6">
    <location>
        <begin position="142"/>
        <end position="164"/>
    </location>
</feature>
<feature type="transmembrane region" description="Helical" evidence="6">
    <location>
        <begin position="99"/>
        <end position="121"/>
    </location>
</feature>
<feature type="transmembrane region" description="Helical" evidence="6">
    <location>
        <begin position="28"/>
        <end position="53"/>
    </location>
</feature>
<dbReference type="PANTHER" id="PTHR26451">
    <property type="entry name" value="G_PROTEIN_RECEP_F1_2 DOMAIN-CONTAINING PROTEIN"/>
    <property type="match status" value="1"/>
</dbReference>
<evidence type="ECO:0000313" key="8">
    <source>
        <dbReference type="Ensembl" id="ENSEBUP00000015485.1"/>
    </source>
</evidence>
<sequence>MNQTGQGSLPQKVTLVISGFSTDQGGQVVVLIFTVILGISVFLNFGVIMACVYNRFSTPMLLYIALSSLSDTFWGIAGVSCHFKRIITLRQVISFNGCLVQMFIIYFSLFLQFLTTWLMYVDRHWAIFHPYSYIALMSNRGGAVKLAIAVSIFGLLLSISYVFITTRLMFCTIAKSACGNVYFSILFSLAGSYFVYGLTGLTAFYSTYCIVRKCRKSSTEANVKALHTCFTQLFASLSQFLSLVFIGLLKRFVQLPTVDFFAGMITVVAPAVMNPLIFGLRIQEILCSSQIKLFIQHLMDIPRASYLHLKDVIKK</sequence>
<keyword evidence="9" id="KW-1185">Reference proteome</keyword>
<evidence type="ECO:0000313" key="9">
    <source>
        <dbReference type="Proteomes" id="UP000694388"/>
    </source>
</evidence>
<dbReference type="InterPro" id="IPR017452">
    <property type="entry name" value="GPCR_Rhodpsn_7TM"/>
</dbReference>
<dbReference type="InterPro" id="IPR000725">
    <property type="entry name" value="Olfact_rcpt"/>
</dbReference>
<dbReference type="GO" id="GO:0004984">
    <property type="term" value="F:olfactory receptor activity"/>
    <property type="evidence" value="ECO:0007669"/>
    <property type="project" value="InterPro"/>
</dbReference>